<gene>
    <name evidence="1" type="ORF">AALO17_08640</name>
</gene>
<dbReference type="Proteomes" id="UP000069771">
    <property type="component" value="Chromosome"/>
</dbReference>
<sequence>MLIDAANLFSRKEPVSKEAFDSAIQDMSSEEKDSLLWALLQQRNSRPCAWISLVLQVKRLKPCSFIYSMKPKLSSRSRSRQCDG</sequence>
<organism evidence="1 2">
    <name type="scientific">Faecalibaculum rodentium</name>
    <dbReference type="NCBI Taxonomy" id="1702221"/>
    <lineage>
        <taxon>Bacteria</taxon>
        <taxon>Bacillati</taxon>
        <taxon>Bacillota</taxon>
        <taxon>Erysipelotrichia</taxon>
        <taxon>Erysipelotrichales</taxon>
        <taxon>Erysipelotrichaceae</taxon>
        <taxon>Faecalibaculum</taxon>
    </lineage>
</organism>
<dbReference type="KEGG" id="fro:AALO17_08640"/>
<evidence type="ECO:0000313" key="2">
    <source>
        <dbReference type="Proteomes" id="UP000069771"/>
    </source>
</evidence>
<name>A0A140DTM1_9FIRM</name>
<reference evidence="1 2" key="1">
    <citation type="journal article" date="2016" name="Gut Pathog.">
        <title>Whole genome sequencing of "Faecalibaculum rodentium" ALO17, isolated from C57BL/6J laboratory mouse feces.</title>
        <authorList>
            <person name="Lim S."/>
            <person name="Chang D.H."/>
            <person name="Ahn S."/>
            <person name="Kim B.C."/>
        </authorList>
    </citation>
    <scope>NUCLEOTIDE SEQUENCE [LARGE SCALE GENOMIC DNA]</scope>
    <source>
        <strain evidence="1 2">Alo17</strain>
    </source>
</reference>
<evidence type="ECO:0000313" key="1">
    <source>
        <dbReference type="EMBL" id="AMK53998.1"/>
    </source>
</evidence>
<keyword evidence="2" id="KW-1185">Reference proteome</keyword>
<proteinExistence type="predicted"/>
<protein>
    <submittedName>
        <fullName evidence="1">Uncharacterized protein</fullName>
    </submittedName>
</protein>
<dbReference type="AlphaFoldDB" id="A0A140DTM1"/>
<dbReference type="EMBL" id="CP011391">
    <property type="protein sequence ID" value="AMK53998.1"/>
    <property type="molecule type" value="Genomic_DNA"/>
</dbReference>
<accession>A0A140DTM1</accession>
<dbReference type="STRING" id="1702221.AALO17_08640"/>